<keyword evidence="2" id="KW-1185">Reference proteome</keyword>
<dbReference type="AlphaFoldDB" id="A0A239BHL2"/>
<organism evidence="1 2">
    <name type="scientific">Dokdonia pacifica</name>
    <dbReference type="NCBI Taxonomy" id="1627892"/>
    <lineage>
        <taxon>Bacteria</taxon>
        <taxon>Pseudomonadati</taxon>
        <taxon>Bacteroidota</taxon>
        <taxon>Flavobacteriia</taxon>
        <taxon>Flavobacteriales</taxon>
        <taxon>Flavobacteriaceae</taxon>
        <taxon>Dokdonia</taxon>
    </lineage>
</organism>
<protein>
    <submittedName>
        <fullName evidence="1">Uncharacterized protein</fullName>
    </submittedName>
</protein>
<reference evidence="1 2" key="1">
    <citation type="submission" date="2017-06" db="EMBL/GenBank/DDBJ databases">
        <authorList>
            <person name="Kim H.J."/>
            <person name="Triplett B.A."/>
        </authorList>
    </citation>
    <scope>NUCLEOTIDE SEQUENCE [LARGE SCALE GENOMIC DNA]</scope>
    <source>
        <strain evidence="1 2">DSM 25597</strain>
    </source>
</reference>
<evidence type="ECO:0000313" key="1">
    <source>
        <dbReference type="EMBL" id="SNS07657.1"/>
    </source>
</evidence>
<dbReference type="Proteomes" id="UP000198379">
    <property type="component" value="Unassembled WGS sequence"/>
</dbReference>
<gene>
    <name evidence="1" type="ORF">SAMN06265376_106199</name>
</gene>
<proteinExistence type="predicted"/>
<sequence>MSRELFERDFKPYFENKKEVAKINRSYPPEIIVVLSCGYTQRFAHQMDDENAVARCRMMKRKGIETKTLENL</sequence>
<accession>A0A239BHL2</accession>
<dbReference type="RefSeq" id="WP_089372812.1">
    <property type="nucleotide sequence ID" value="NZ_BMEP01000005.1"/>
</dbReference>
<evidence type="ECO:0000313" key="2">
    <source>
        <dbReference type="Proteomes" id="UP000198379"/>
    </source>
</evidence>
<dbReference type="EMBL" id="FZNY01000006">
    <property type="protein sequence ID" value="SNS07657.1"/>
    <property type="molecule type" value="Genomic_DNA"/>
</dbReference>
<name>A0A239BHL2_9FLAO</name>